<dbReference type="RefSeq" id="WP_343921832.1">
    <property type="nucleotide sequence ID" value="NZ_BAAAJT010000003.1"/>
</dbReference>
<evidence type="ECO:0000313" key="1">
    <source>
        <dbReference type="EMBL" id="MFD1948616.1"/>
    </source>
</evidence>
<dbReference type="EMBL" id="JBHUGD010000004">
    <property type="protein sequence ID" value="MFD1948616.1"/>
    <property type="molecule type" value="Genomic_DNA"/>
</dbReference>
<keyword evidence="2" id="KW-1185">Reference proteome</keyword>
<name>A0ABW4TSM3_9ACTN</name>
<evidence type="ECO:0008006" key="3">
    <source>
        <dbReference type="Google" id="ProtNLM"/>
    </source>
</evidence>
<proteinExistence type="predicted"/>
<accession>A0ABW4TSM3</accession>
<gene>
    <name evidence="1" type="ORF">ACFSDE_17575</name>
</gene>
<protein>
    <recommendedName>
        <fullName evidence="3">FXSXX-COOH protein</fullName>
    </recommendedName>
</protein>
<sequence>MTEAHFEDEPVTTGVAEVDQVLSAVADLDPADVASHPAVFEQAHEQLRRALDGSA</sequence>
<dbReference type="Proteomes" id="UP001597351">
    <property type="component" value="Unassembled WGS sequence"/>
</dbReference>
<evidence type="ECO:0000313" key="2">
    <source>
        <dbReference type="Proteomes" id="UP001597351"/>
    </source>
</evidence>
<reference evidence="2" key="1">
    <citation type="journal article" date="2019" name="Int. J. Syst. Evol. Microbiol.">
        <title>The Global Catalogue of Microorganisms (GCM) 10K type strain sequencing project: providing services to taxonomists for standard genome sequencing and annotation.</title>
        <authorList>
            <consortium name="The Broad Institute Genomics Platform"/>
            <consortium name="The Broad Institute Genome Sequencing Center for Infectious Disease"/>
            <person name="Wu L."/>
            <person name="Ma J."/>
        </authorList>
    </citation>
    <scope>NUCLEOTIDE SEQUENCE [LARGE SCALE GENOMIC DNA]</scope>
    <source>
        <strain evidence="2">CGMCC 1.12477</strain>
    </source>
</reference>
<organism evidence="1 2">
    <name type="scientific">Nocardioides aestuarii</name>
    <dbReference type="NCBI Taxonomy" id="252231"/>
    <lineage>
        <taxon>Bacteria</taxon>
        <taxon>Bacillati</taxon>
        <taxon>Actinomycetota</taxon>
        <taxon>Actinomycetes</taxon>
        <taxon>Propionibacteriales</taxon>
        <taxon>Nocardioidaceae</taxon>
        <taxon>Nocardioides</taxon>
    </lineage>
</organism>
<comment type="caution">
    <text evidence="1">The sequence shown here is derived from an EMBL/GenBank/DDBJ whole genome shotgun (WGS) entry which is preliminary data.</text>
</comment>